<dbReference type="Proteomes" id="UP000256661">
    <property type="component" value="Unassembled WGS sequence"/>
</dbReference>
<evidence type="ECO:0000313" key="3">
    <source>
        <dbReference type="Proteomes" id="UP000256661"/>
    </source>
</evidence>
<dbReference type="Gene3D" id="3.40.50.1820">
    <property type="entry name" value="alpha/beta hydrolase"/>
    <property type="match status" value="1"/>
</dbReference>
<dbReference type="AlphaFoldDB" id="A0A3D9SVF2"/>
<dbReference type="OrthoDB" id="3670437at2"/>
<dbReference type="InterPro" id="IPR029058">
    <property type="entry name" value="AB_hydrolase_fold"/>
</dbReference>
<dbReference type="GO" id="GO:0016787">
    <property type="term" value="F:hydrolase activity"/>
    <property type="evidence" value="ECO:0007669"/>
    <property type="project" value="UniProtKB-KW"/>
</dbReference>
<dbReference type="Pfam" id="PF00756">
    <property type="entry name" value="Esterase"/>
    <property type="match status" value="1"/>
</dbReference>
<dbReference type="GO" id="GO:0016747">
    <property type="term" value="F:acyltransferase activity, transferring groups other than amino-acyl groups"/>
    <property type="evidence" value="ECO:0007669"/>
    <property type="project" value="TreeGrafter"/>
</dbReference>
<reference evidence="2 3" key="1">
    <citation type="submission" date="2018-08" db="EMBL/GenBank/DDBJ databases">
        <title>Sequencing the genomes of 1000 actinobacteria strains.</title>
        <authorList>
            <person name="Klenk H.-P."/>
        </authorList>
    </citation>
    <scope>NUCLEOTIDE SEQUENCE [LARGE SCALE GENOMIC DNA]</scope>
    <source>
        <strain evidence="2 3">DSM 43927</strain>
    </source>
</reference>
<feature type="transmembrane region" description="Helical" evidence="1">
    <location>
        <begin position="6"/>
        <end position="26"/>
    </location>
</feature>
<evidence type="ECO:0000256" key="1">
    <source>
        <dbReference type="SAM" id="Phobius"/>
    </source>
</evidence>
<evidence type="ECO:0000313" key="2">
    <source>
        <dbReference type="EMBL" id="REE96554.1"/>
    </source>
</evidence>
<protein>
    <submittedName>
        <fullName evidence="2">S-formylglutathione hydrolase FrmB</fullName>
    </submittedName>
</protein>
<dbReference type="PANTHER" id="PTHR48098:SF1">
    <property type="entry name" value="DIACYLGLYCEROL ACYLTRANSFERASE_MYCOLYLTRANSFERASE AG85A"/>
    <property type="match status" value="1"/>
</dbReference>
<keyword evidence="1" id="KW-0472">Membrane</keyword>
<organism evidence="2 3">
    <name type="scientific">Thermomonospora umbrina</name>
    <dbReference type="NCBI Taxonomy" id="111806"/>
    <lineage>
        <taxon>Bacteria</taxon>
        <taxon>Bacillati</taxon>
        <taxon>Actinomycetota</taxon>
        <taxon>Actinomycetes</taxon>
        <taxon>Streptosporangiales</taxon>
        <taxon>Thermomonosporaceae</taxon>
        <taxon>Thermomonospora</taxon>
    </lineage>
</organism>
<feature type="transmembrane region" description="Helical" evidence="1">
    <location>
        <begin position="38"/>
        <end position="66"/>
    </location>
</feature>
<dbReference type="EMBL" id="QTTT01000001">
    <property type="protein sequence ID" value="REE96554.1"/>
    <property type="molecule type" value="Genomic_DNA"/>
</dbReference>
<comment type="caution">
    <text evidence="2">The sequence shown here is derived from an EMBL/GenBank/DDBJ whole genome shotgun (WGS) entry which is preliminary data.</text>
</comment>
<keyword evidence="3" id="KW-1185">Reference proteome</keyword>
<keyword evidence="2" id="KW-0378">Hydrolase</keyword>
<dbReference type="InterPro" id="IPR000801">
    <property type="entry name" value="Esterase-like"/>
</dbReference>
<dbReference type="RefSeq" id="WP_116022181.1">
    <property type="nucleotide sequence ID" value="NZ_QTTT01000001.1"/>
</dbReference>
<dbReference type="InterPro" id="IPR050583">
    <property type="entry name" value="Mycobacterial_A85_antigen"/>
</dbReference>
<sequence>MQLTSDAFVVLLTVAAIATVALTVWLTPKVSGSGIKHVLARLGVLVACQFVIVLALAVGINSYFLFYSTWNDLLGTTSGPVKLERGRGTGAQPAKPVARNVSEMNKASGLHDPKTDGRIEEITIRGARTGLSLDAYVYLPPQYFQPEFAARRFPVVLTLAGYPGDPRNFIERQELPKTAKDDTKAGRTQPMIYVITRTTVAPPRDTECTDVPSGPQAETFFAQDAPEVLSATYRLAADHRGWGVLGQSTGGYCAVKLAMLHSDRYAAGASLGGYLKAVKDATTGDLYGGSKLVRNDNDLLWRLEHLPPPPTSILLASSKVERDFPQARKFASLAKPPLRVDTLFPDDGGHNFGTFRRLTPEIMRWMSAQLKAG</sequence>
<keyword evidence="1" id="KW-0812">Transmembrane</keyword>
<name>A0A3D9SVF2_9ACTN</name>
<accession>A0A3D9SVF2</accession>
<dbReference type="SUPFAM" id="SSF53474">
    <property type="entry name" value="alpha/beta-Hydrolases"/>
    <property type="match status" value="1"/>
</dbReference>
<keyword evidence="1" id="KW-1133">Transmembrane helix</keyword>
<proteinExistence type="predicted"/>
<gene>
    <name evidence="2" type="ORF">DFJ69_1991</name>
</gene>
<dbReference type="PANTHER" id="PTHR48098">
    <property type="entry name" value="ENTEROCHELIN ESTERASE-RELATED"/>
    <property type="match status" value="1"/>
</dbReference>